<dbReference type="InterPro" id="IPR036188">
    <property type="entry name" value="FAD/NAD-bd_sf"/>
</dbReference>
<comment type="caution">
    <text evidence="6">The sequence shown here is derived from an EMBL/GenBank/DDBJ whole genome shotgun (WGS) entry which is preliminary data.</text>
</comment>
<dbReference type="NCBIfam" id="TIGR00275">
    <property type="entry name" value="aminoacetone oxidase family FAD-binding enzyme"/>
    <property type="match status" value="1"/>
</dbReference>
<proteinExistence type="predicted"/>
<evidence type="ECO:0000256" key="1">
    <source>
        <dbReference type="ARBA" id="ARBA00001974"/>
    </source>
</evidence>
<sequence>MKRQFDVIVIGGGPAGIMSAISAATLGTKVALFEKNKRLGKKLLMTGGGRCNVTNNQPVDDLIAHIPGNGRFLYSTFSQWDNQDIMAFFQERNIALKEEDHGRIFPVSDKSKTIVSALEDELVALGVDLNFQTPVAKLIHNGEQLMGVRTEEEDVSAKSIIIATGGLTYPSTGATGDGYQFAKTVGHHITPLYPTESPINLDEDFIKDKTLQGLSLRDVRLSVMDEKNKEVTAHEMDLLFTHFGLSGPAALRCSGFVNQLLKTQQRVSLKLDCFPSLSKEELLKDLLERIENSSKSLKNSLSTLLPERLLTYFLNQLNLGRVSAAQVKKQQLLDLIGLCKNWNLVAKSTFGLERSFVTGGGIDLKEIDPKTMSSKKNTGLFFAGEVMDIHGYTGGFNITAALCTGHVAGTHAAYHAFS</sequence>
<protein>
    <recommendedName>
        <fullName evidence="8">Flavoprotein</fullName>
    </recommendedName>
</protein>
<evidence type="ECO:0000313" key="7">
    <source>
        <dbReference type="Proteomes" id="UP000290567"/>
    </source>
</evidence>
<name>A0A4P5PH38_9ENTE</name>
<dbReference type="Pfam" id="PF22780">
    <property type="entry name" value="HI0933_like_1st"/>
    <property type="match status" value="1"/>
</dbReference>
<dbReference type="Pfam" id="PF03486">
    <property type="entry name" value="HI0933_like"/>
    <property type="match status" value="1"/>
</dbReference>
<dbReference type="PRINTS" id="PR00411">
    <property type="entry name" value="PNDRDTASEI"/>
</dbReference>
<reference evidence="7" key="1">
    <citation type="submission" date="2019-02" db="EMBL/GenBank/DDBJ databases">
        <title>Draft genome sequence of Enterococcus sp. Gos25-1.</title>
        <authorList>
            <person name="Tanaka N."/>
            <person name="Shiwa Y."/>
            <person name="Fujita N."/>
        </authorList>
    </citation>
    <scope>NUCLEOTIDE SEQUENCE [LARGE SCALE GENOMIC DNA]</scope>
    <source>
        <strain evidence="7">Gos25-1</strain>
    </source>
</reference>
<evidence type="ECO:0000256" key="2">
    <source>
        <dbReference type="ARBA" id="ARBA00022630"/>
    </source>
</evidence>
<dbReference type="OrthoDB" id="9773233at2"/>
<dbReference type="PRINTS" id="PR00368">
    <property type="entry name" value="FADPNR"/>
</dbReference>
<gene>
    <name evidence="6" type="ORF">NRIC_36320</name>
</gene>
<keyword evidence="2" id="KW-0285">Flavoprotein</keyword>
<dbReference type="InterPro" id="IPR057661">
    <property type="entry name" value="RsdA/BaiN/AoA(So)_Rossmann"/>
</dbReference>
<keyword evidence="7" id="KW-1185">Reference proteome</keyword>
<dbReference type="Proteomes" id="UP000290567">
    <property type="component" value="Unassembled WGS sequence"/>
</dbReference>
<dbReference type="PANTHER" id="PTHR42887:SF2">
    <property type="entry name" value="OS12G0638800 PROTEIN"/>
    <property type="match status" value="1"/>
</dbReference>
<comment type="cofactor">
    <cofactor evidence="1">
        <name>FAD</name>
        <dbReference type="ChEBI" id="CHEBI:57692"/>
    </cofactor>
</comment>
<evidence type="ECO:0000259" key="4">
    <source>
        <dbReference type="Pfam" id="PF03486"/>
    </source>
</evidence>
<keyword evidence="3" id="KW-0274">FAD</keyword>
<organism evidence="6 7">
    <name type="scientific">Enterococcus florum</name>
    <dbReference type="NCBI Taxonomy" id="2480627"/>
    <lineage>
        <taxon>Bacteria</taxon>
        <taxon>Bacillati</taxon>
        <taxon>Bacillota</taxon>
        <taxon>Bacilli</taxon>
        <taxon>Lactobacillales</taxon>
        <taxon>Enterococcaceae</taxon>
        <taxon>Enterococcus</taxon>
    </lineage>
</organism>
<evidence type="ECO:0000259" key="5">
    <source>
        <dbReference type="Pfam" id="PF22780"/>
    </source>
</evidence>
<dbReference type="InterPro" id="IPR055178">
    <property type="entry name" value="RsdA/BaiN/AoA(So)-like_dom"/>
</dbReference>
<evidence type="ECO:0008006" key="8">
    <source>
        <dbReference type="Google" id="ProtNLM"/>
    </source>
</evidence>
<dbReference type="SUPFAM" id="SSF160996">
    <property type="entry name" value="HI0933 insert domain-like"/>
    <property type="match status" value="1"/>
</dbReference>
<evidence type="ECO:0000256" key="3">
    <source>
        <dbReference type="ARBA" id="ARBA00022827"/>
    </source>
</evidence>
<dbReference type="Gene3D" id="3.50.50.60">
    <property type="entry name" value="FAD/NAD(P)-binding domain"/>
    <property type="match status" value="1"/>
</dbReference>
<dbReference type="SUPFAM" id="SSF51905">
    <property type="entry name" value="FAD/NAD(P)-binding domain"/>
    <property type="match status" value="1"/>
</dbReference>
<dbReference type="AlphaFoldDB" id="A0A4P5PH38"/>
<evidence type="ECO:0000313" key="6">
    <source>
        <dbReference type="EMBL" id="GCF95741.1"/>
    </source>
</evidence>
<dbReference type="Gene3D" id="1.10.8.260">
    <property type="entry name" value="HI0933 insert domain-like"/>
    <property type="match status" value="1"/>
</dbReference>
<dbReference type="RefSeq" id="WP_146624113.1">
    <property type="nucleotide sequence ID" value="NZ_BJCC01000037.1"/>
</dbReference>
<feature type="domain" description="RsdA/BaiN/AoA(So)-like insert" evidence="5">
    <location>
        <begin position="193"/>
        <end position="357"/>
    </location>
</feature>
<dbReference type="InterPro" id="IPR004792">
    <property type="entry name" value="BaiN-like"/>
</dbReference>
<feature type="domain" description="RsdA/BaiN/AoA(So)-like Rossmann fold-like" evidence="4">
    <location>
        <begin position="6"/>
        <end position="410"/>
    </location>
</feature>
<accession>A0A4P5PH38</accession>
<dbReference type="EMBL" id="BJCC01000037">
    <property type="protein sequence ID" value="GCF95741.1"/>
    <property type="molecule type" value="Genomic_DNA"/>
</dbReference>
<dbReference type="Gene3D" id="2.40.30.10">
    <property type="entry name" value="Translation factors"/>
    <property type="match status" value="1"/>
</dbReference>
<dbReference type="InterPro" id="IPR023166">
    <property type="entry name" value="BaiN-like_dom_sf"/>
</dbReference>
<dbReference type="PANTHER" id="PTHR42887">
    <property type="entry name" value="OS12G0638800 PROTEIN"/>
    <property type="match status" value="1"/>
</dbReference>